<dbReference type="SUPFAM" id="SSF47384">
    <property type="entry name" value="Homodimeric domain of signal transducing histidine kinase"/>
    <property type="match status" value="1"/>
</dbReference>
<feature type="domain" description="Histidine kinase" evidence="8">
    <location>
        <begin position="346"/>
        <end position="572"/>
    </location>
</feature>
<dbReference type="InterPro" id="IPR003661">
    <property type="entry name" value="HisK_dim/P_dom"/>
</dbReference>
<keyword evidence="10" id="KW-1185">Reference proteome</keyword>
<feature type="coiled-coil region" evidence="6">
    <location>
        <begin position="316"/>
        <end position="343"/>
    </location>
</feature>
<evidence type="ECO:0000256" key="5">
    <source>
        <dbReference type="ARBA" id="ARBA00022777"/>
    </source>
</evidence>
<comment type="catalytic activity">
    <reaction evidence="1">
        <text>ATP + protein L-histidine = ADP + protein N-phospho-L-histidine.</text>
        <dbReference type="EC" id="2.7.13.3"/>
    </reaction>
</comment>
<dbReference type="EMBL" id="FQUU01000010">
    <property type="protein sequence ID" value="SHF40310.1"/>
    <property type="molecule type" value="Genomic_DNA"/>
</dbReference>
<keyword evidence="7" id="KW-1133">Transmembrane helix</keyword>
<dbReference type="Pfam" id="PF00512">
    <property type="entry name" value="HisKA"/>
    <property type="match status" value="1"/>
</dbReference>
<dbReference type="SMART" id="SM00387">
    <property type="entry name" value="HATPase_c"/>
    <property type="match status" value="1"/>
</dbReference>
<dbReference type="InterPro" id="IPR000014">
    <property type="entry name" value="PAS"/>
</dbReference>
<dbReference type="Proteomes" id="UP000184048">
    <property type="component" value="Unassembled WGS sequence"/>
</dbReference>
<protein>
    <recommendedName>
        <fullName evidence="2">histidine kinase</fullName>
        <ecNumber evidence="2">2.7.13.3</ecNumber>
    </recommendedName>
</protein>
<dbReference type="STRING" id="1121884.SAMN02745131_02526"/>
<organism evidence="9 10">
    <name type="scientific">Flavisolibacter ginsengisoli DSM 18119</name>
    <dbReference type="NCBI Taxonomy" id="1121884"/>
    <lineage>
        <taxon>Bacteria</taxon>
        <taxon>Pseudomonadati</taxon>
        <taxon>Bacteroidota</taxon>
        <taxon>Chitinophagia</taxon>
        <taxon>Chitinophagales</taxon>
        <taxon>Chitinophagaceae</taxon>
        <taxon>Flavisolibacter</taxon>
    </lineage>
</organism>
<dbReference type="EC" id="2.7.13.3" evidence="2"/>
<dbReference type="InterPro" id="IPR036097">
    <property type="entry name" value="HisK_dim/P_sf"/>
</dbReference>
<dbReference type="InterPro" id="IPR035965">
    <property type="entry name" value="PAS-like_dom_sf"/>
</dbReference>
<evidence type="ECO:0000256" key="2">
    <source>
        <dbReference type="ARBA" id="ARBA00012438"/>
    </source>
</evidence>
<dbReference type="PANTHER" id="PTHR43304:SF1">
    <property type="entry name" value="PAC DOMAIN-CONTAINING PROTEIN"/>
    <property type="match status" value="1"/>
</dbReference>
<evidence type="ECO:0000313" key="9">
    <source>
        <dbReference type="EMBL" id="SHF40310.1"/>
    </source>
</evidence>
<dbReference type="SUPFAM" id="SSF55874">
    <property type="entry name" value="ATPase domain of HSP90 chaperone/DNA topoisomerase II/histidine kinase"/>
    <property type="match status" value="1"/>
</dbReference>
<dbReference type="PANTHER" id="PTHR43304">
    <property type="entry name" value="PHYTOCHROME-LIKE PROTEIN CPH1"/>
    <property type="match status" value="1"/>
</dbReference>
<name>A0A1M5BCZ9_9BACT</name>
<dbReference type="SMART" id="SM00388">
    <property type="entry name" value="HisKA"/>
    <property type="match status" value="1"/>
</dbReference>
<dbReference type="Gene3D" id="1.10.287.130">
    <property type="match status" value="1"/>
</dbReference>
<keyword evidence="7" id="KW-0812">Transmembrane</keyword>
<dbReference type="AlphaFoldDB" id="A0A1M5BCZ9"/>
<gene>
    <name evidence="9" type="ORF">SAMN02745131_02526</name>
</gene>
<evidence type="ECO:0000259" key="8">
    <source>
        <dbReference type="PROSITE" id="PS50109"/>
    </source>
</evidence>
<dbReference type="OrthoDB" id="9124519at2"/>
<dbReference type="SUPFAM" id="SSF55785">
    <property type="entry name" value="PYP-like sensor domain (PAS domain)"/>
    <property type="match status" value="1"/>
</dbReference>
<sequence>MSKRTFYAFGISFILLIVVIILNRMSFDNMKEYNNAVNHTRNVITLFERLSNHFKSAEIYSPTYDSIPENNFYKLYKNEGLQINGELAELKILVKDNKEQTRLVDSLSTMISGQIYTILQKNIAEIIQSGEAWRLDYLFDIHEIINRGVAHENELLVSRNAKLKDSMRANNIVSVVFALLAVTIIISTFISTLFLSQKRLWLEGFLESVLNTSQNGIVNYKALRKDGVITDFSLAFANKAIETLIGINASKVMGNNIKAFRTSVKDINLFEQYVEVVESGQSSVFEAYFEDGQTQRWLLVSLVKMGDGLTASFQDITQLKKYEEELKDNITQLERSNKELEQYAYVASHDLQEPLRKIRAFGSYLQETQSEHLDEKGKIQLDKIMRSAERMSVLIRDILSFSSMRKEDLYEQTDLNKILEGVRSDFDLTISQTGGSIESNTLPIIEAIPLQMTQLFYNLVNNSFKFAREGVSPQIMITSKELNDIEKGARGLPGESTYYEIKFQDNGIGFSSEYSDQIFGLFKRLNDRQAYPGSGIGLALCKKVIENHNGLIYAKAEENKGACFYIIVPQNQKLHKREDNEVQDNLQETEMLRK</sequence>
<proteinExistence type="predicted"/>
<feature type="transmembrane region" description="Helical" evidence="7">
    <location>
        <begin position="172"/>
        <end position="195"/>
    </location>
</feature>
<keyword evidence="7" id="KW-0472">Membrane</keyword>
<evidence type="ECO:0000256" key="7">
    <source>
        <dbReference type="SAM" id="Phobius"/>
    </source>
</evidence>
<evidence type="ECO:0000256" key="1">
    <source>
        <dbReference type="ARBA" id="ARBA00000085"/>
    </source>
</evidence>
<keyword evidence="4" id="KW-0808">Transferase</keyword>
<keyword evidence="6" id="KW-0175">Coiled coil</keyword>
<reference evidence="9 10" key="1">
    <citation type="submission" date="2016-11" db="EMBL/GenBank/DDBJ databases">
        <authorList>
            <person name="Jaros S."/>
            <person name="Januszkiewicz K."/>
            <person name="Wedrychowicz H."/>
        </authorList>
    </citation>
    <scope>NUCLEOTIDE SEQUENCE [LARGE SCALE GENOMIC DNA]</scope>
    <source>
        <strain evidence="9 10">DSM 18119</strain>
    </source>
</reference>
<dbReference type="PRINTS" id="PR00344">
    <property type="entry name" value="BCTRLSENSOR"/>
</dbReference>
<accession>A0A1M5BCZ9</accession>
<dbReference type="InterPro" id="IPR052162">
    <property type="entry name" value="Sensor_kinase/Photoreceptor"/>
</dbReference>
<dbReference type="NCBIfam" id="TIGR00229">
    <property type="entry name" value="sensory_box"/>
    <property type="match status" value="1"/>
</dbReference>
<dbReference type="InterPro" id="IPR036890">
    <property type="entry name" value="HATPase_C_sf"/>
</dbReference>
<dbReference type="GO" id="GO:0000155">
    <property type="term" value="F:phosphorelay sensor kinase activity"/>
    <property type="evidence" value="ECO:0007669"/>
    <property type="project" value="InterPro"/>
</dbReference>
<dbReference type="InterPro" id="IPR003594">
    <property type="entry name" value="HATPase_dom"/>
</dbReference>
<dbReference type="Gene3D" id="3.30.565.10">
    <property type="entry name" value="Histidine kinase-like ATPase, C-terminal domain"/>
    <property type="match status" value="1"/>
</dbReference>
<dbReference type="RefSeq" id="WP_072835699.1">
    <property type="nucleotide sequence ID" value="NZ_FQUU01000010.1"/>
</dbReference>
<evidence type="ECO:0000256" key="6">
    <source>
        <dbReference type="SAM" id="Coils"/>
    </source>
</evidence>
<evidence type="ECO:0000256" key="4">
    <source>
        <dbReference type="ARBA" id="ARBA00022679"/>
    </source>
</evidence>
<dbReference type="CDD" id="cd00082">
    <property type="entry name" value="HisKA"/>
    <property type="match status" value="1"/>
</dbReference>
<keyword evidence="3" id="KW-0597">Phosphoprotein</keyword>
<feature type="transmembrane region" description="Helical" evidence="7">
    <location>
        <begin position="6"/>
        <end position="23"/>
    </location>
</feature>
<evidence type="ECO:0000313" key="10">
    <source>
        <dbReference type="Proteomes" id="UP000184048"/>
    </source>
</evidence>
<evidence type="ECO:0000256" key="3">
    <source>
        <dbReference type="ARBA" id="ARBA00022553"/>
    </source>
</evidence>
<dbReference type="PROSITE" id="PS50109">
    <property type="entry name" value="HIS_KIN"/>
    <property type="match status" value="1"/>
</dbReference>
<dbReference type="InterPro" id="IPR004358">
    <property type="entry name" value="Sig_transdc_His_kin-like_C"/>
</dbReference>
<dbReference type="InterPro" id="IPR005467">
    <property type="entry name" value="His_kinase_dom"/>
</dbReference>
<dbReference type="Gene3D" id="3.30.450.20">
    <property type="entry name" value="PAS domain"/>
    <property type="match status" value="1"/>
</dbReference>
<dbReference type="Pfam" id="PF02518">
    <property type="entry name" value="HATPase_c"/>
    <property type="match status" value="1"/>
</dbReference>
<keyword evidence="5" id="KW-0418">Kinase</keyword>